<evidence type="ECO:0000313" key="3">
    <source>
        <dbReference type="EnsemblFungi" id="PTTG_27246-t43_1-p1"/>
    </source>
</evidence>
<evidence type="ECO:0000313" key="2">
    <source>
        <dbReference type="EMBL" id="OAV93669.1"/>
    </source>
</evidence>
<dbReference type="VEuPathDB" id="FungiDB:PTTG_27246"/>
<feature type="non-terminal residue" evidence="2">
    <location>
        <position position="1"/>
    </location>
</feature>
<protein>
    <submittedName>
        <fullName evidence="2 3">Uncharacterized protein</fullName>
    </submittedName>
</protein>
<evidence type="ECO:0000313" key="4">
    <source>
        <dbReference type="Proteomes" id="UP000005240"/>
    </source>
</evidence>
<dbReference type="Proteomes" id="UP000005240">
    <property type="component" value="Unassembled WGS sequence"/>
</dbReference>
<dbReference type="EnsemblFungi" id="PTTG_27246-t43_1">
    <property type="protein sequence ID" value="PTTG_27246-t43_1-p1"/>
    <property type="gene ID" value="PTTG_27246"/>
</dbReference>
<dbReference type="EMBL" id="ADAS02000048">
    <property type="protein sequence ID" value="OAV93669.1"/>
    <property type="molecule type" value="Genomic_DNA"/>
</dbReference>
<dbReference type="AlphaFoldDB" id="A0A180GMM1"/>
<gene>
    <name evidence="2" type="ORF">PTTG_27246</name>
</gene>
<proteinExistence type="predicted"/>
<reference evidence="2" key="2">
    <citation type="submission" date="2016-05" db="EMBL/GenBank/DDBJ databases">
        <title>Comparative analysis highlights variable genome content of wheat rusts and divergence of the mating loci.</title>
        <authorList>
            <person name="Cuomo C.A."/>
            <person name="Bakkeren G."/>
            <person name="Szabo L."/>
            <person name="Khalil H."/>
            <person name="Joly D."/>
            <person name="Goldberg J."/>
            <person name="Young S."/>
            <person name="Zeng Q."/>
            <person name="Fellers J."/>
        </authorList>
    </citation>
    <scope>NUCLEOTIDE SEQUENCE [LARGE SCALE GENOMIC DNA]</scope>
    <source>
        <strain evidence="2">1-1 BBBD Race 1</strain>
    </source>
</reference>
<accession>A0A180GMM1</accession>
<reference evidence="3" key="4">
    <citation type="submission" date="2025-05" db="UniProtKB">
        <authorList>
            <consortium name="EnsemblFungi"/>
        </authorList>
    </citation>
    <scope>IDENTIFICATION</scope>
    <source>
        <strain evidence="3">isolate 1-1 / race 1 (BBBD)</strain>
    </source>
</reference>
<reference evidence="2" key="1">
    <citation type="submission" date="2009-11" db="EMBL/GenBank/DDBJ databases">
        <authorList>
            <consortium name="The Broad Institute Genome Sequencing Platform"/>
            <person name="Ward D."/>
            <person name="Feldgarden M."/>
            <person name="Earl A."/>
            <person name="Young S.K."/>
            <person name="Zeng Q."/>
            <person name="Koehrsen M."/>
            <person name="Alvarado L."/>
            <person name="Berlin A."/>
            <person name="Bochicchio J."/>
            <person name="Borenstein D."/>
            <person name="Chapman S.B."/>
            <person name="Chen Z."/>
            <person name="Engels R."/>
            <person name="Freedman E."/>
            <person name="Gellesch M."/>
            <person name="Goldberg J."/>
            <person name="Griggs A."/>
            <person name="Gujja S."/>
            <person name="Heilman E."/>
            <person name="Heiman D."/>
            <person name="Hepburn T."/>
            <person name="Howarth C."/>
            <person name="Jen D."/>
            <person name="Larson L."/>
            <person name="Lewis B."/>
            <person name="Mehta T."/>
            <person name="Park D."/>
            <person name="Pearson M."/>
            <person name="Roberts A."/>
            <person name="Saif S."/>
            <person name="Shea T."/>
            <person name="Shenoy N."/>
            <person name="Sisk P."/>
            <person name="Stolte C."/>
            <person name="Sykes S."/>
            <person name="Thomson T."/>
            <person name="Walk T."/>
            <person name="White J."/>
            <person name="Yandava C."/>
            <person name="Izard J."/>
            <person name="Baranova O.V."/>
            <person name="Blanton J.M."/>
            <person name="Tanner A.C."/>
            <person name="Dewhirst F.E."/>
            <person name="Haas B."/>
            <person name="Nusbaum C."/>
            <person name="Birren B."/>
        </authorList>
    </citation>
    <scope>NUCLEOTIDE SEQUENCE [LARGE SCALE GENOMIC DNA]</scope>
    <source>
        <strain evidence="2">1-1 BBBD Race 1</strain>
    </source>
</reference>
<keyword evidence="4" id="KW-1185">Reference proteome</keyword>
<feature type="region of interest" description="Disordered" evidence="1">
    <location>
        <begin position="92"/>
        <end position="125"/>
    </location>
</feature>
<name>A0A180GMM1_PUCT1</name>
<sequence length="125" mass="13919">EKEAHFLVCRAEQSERYISKASPGNFGDSSAHSAISIASDKHSANLASFATLPPLITKHKRNRHAGPKDPVRFRLSCLGACWTCVGRPSSCEPPRQFQQSPFSPWQCRESARLQRPRKATSDKAR</sequence>
<feature type="compositionally biased region" description="Low complexity" evidence="1">
    <location>
        <begin position="93"/>
        <end position="106"/>
    </location>
</feature>
<evidence type="ECO:0000256" key="1">
    <source>
        <dbReference type="SAM" id="MobiDB-lite"/>
    </source>
</evidence>
<reference evidence="3 4" key="3">
    <citation type="journal article" date="2017" name="G3 (Bethesda)">
        <title>Comparative analysis highlights variable genome content of wheat rusts and divergence of the mating loci.</title>
        <authorList>
            <person name="Cuomo C.A."/>
            <person name="Bakkeren G."/>
            <person name="Khalil H.B."/>
            <person name="Panwar V."/>
            <person name="Joly D."/>
            <person name="Linning R."/>
            <person name="Sakthikumar S."/>
            <person name="Song X."/>
            <person name="Adiconis X."/>
            <person name="Fan L."/>
            <person name="Goldberg J.M."/>
            <person name="Levin J.Z."/>
            <person name="Young S."/>
            <person name="Zeng Q."/>
            <person name="Anikster Y."/>
            <person name="Bruce M."/>
            <person name="Wang M."/>
            <person name="Yin C."/>
            <person name="McCallum B."/>
            <person name="Szabo L.J."/>
            <person name="Hulbert S."/>
            <person name="Chen X."/>
            <person name="Fellers J.P."/>
        </authorList>
    </citation>
    <scope>NUCLEOTIDE SEQUENCE</scope>
    <source>
        <strain evidence="3">isolate 1-1 / race 1 (BBBD)</strain>
        <strain evidence="4">Isolate 1-1 / race 1 (BBBD)</strain>
    </source>
</reference>
<organism evidence="2">
    <name type="scientific">Puccinia triticina (isolate 1-1 / race 1 (BBBD))</name>
    <name type="common">Brown leaf rust fungus</name>
    <dbReference type="NCBI Taxonomy" id="630390"/>
    <lineage>
        <taxon>Eukaryota</taxon>
        <taxon>Fungi</taxon>
        <taxon>Dikarya</taxon>
        <taxon>Basidiomycota</taxon>
        <taxon>Pucciniomycotina</taxon>
        <taxon>Pucciniomycetes</taxon>
        <taxon>Pucciniales</taxon>
        <taxon>Pucciniaceae</taxon>
        <taxon>Puccinia</taxon>
    </lineage>
</organism>